<keyword evidence="2" id="KW-1185">Reference proteome</keyword>
<protein>
    <submittedName>
        <fullName evidence="1">Uncharacterized protein</fullName>
    </submittedName>
</protein>
<sequence length="67" mass="7915">MVSALTIMLYCTKWILKAAREGFSEKTRKLQMQLHKTLIAQRLQRNCSEKVSKSEKRALVDERRFSE</sequence>
<dbReference type="STRING" id="51031.W2TP01"/>
<accession>W2TP01</accession>
<evidence type="ECO:0000313" key="1">
    <source>
        <dbReference type="EMBL" id="ETN83409.1"/>
    </source>
</evidence>
<dbReference type="Proteomes" id="UP000053676">
    <property type="component" value="Unassembled WGS sequence"/>
</dbReference>
<dbReference type="EMBL" id="KI658207">
    <property type="protein sequence ID" value="ETN83409.1"/>
    <property type="molecule type" value="Genomic_DNA"/>
</dbReference>
<reference evidence="2" key="1">
    <citation type="journal article" date="2014" name="Nat. Genet.">
        <title>Genome of the human hookworm Necator americanus.</title>
        <authorList>
            <person name="Tang Y.T."/>
            <person name="Gao X."/>
            <person name="Rosa B.A."/>
            <person name="Abubucker S."/>
            <person name="Hallsworth-Pepin K."/>
            <person name="Martin J."/>
            <person name="Tyagi R."/>
            <person name="Heizer E."/>
            <person name="Zhang X."/>
            <person name="Bhonagiri-Palsikar V."/>
            <person name="Minx P."/>
            <person name="Warren W.C."/>
            <person name="Wang Q."/>
            <person name="Zhan B."/>
            <person name="Hotez P.J."/>
            <person name="Sternberg P.W."/>
            <person name="Dougall A."/>
            <person name="Gaze S.T."/>
            <person name="Mulvenna J."/>
            <person name="Sotillo J."/>
            <person name="Ranganathan S."/>
            <person name="Rabelo E.M."/>
            <person name="Wilson R.K."/>
            <person name="Felgner P.L."/>
            <person name="Bethony J."/>
            <person name="Hawdon J.M."/>
            <person name="Gasser R.B."/>
            <person name="Loukas A."/>
            <person name="Mitreva M."/>
        </authorList>
    </citation>
    <scope>NUCLEOTIDE SEQUENCE [LARGE SCALE GENOMIC DNA]</scope>
</reference>
<proteinExistence type="predicted"/>
<name>W2TP01_NECAM</name>
<dbReference type="AlphaFoldDB" id="W2TP01"/>
<organism evidence="1 2">
    <name type="scientific">Necator americanus</name>
    <name type="common">Human hookworm</name>
    <dbReference type="NCBI Taxonomy" id="51031"/>
    <lineage>
        <taxon>Eukaryota</taxon>
        <taxon>Metazoa</taxon>
        <taxon>Ecdysozoa</taxon>
        <taxon>Nematoda</taxon>
        <taxon>Chromadorea</taxon>
        <taxon>Rhabditida</taxon>
        <taxon>Rhabditina</taxon>
        <taxon>Rhabditomorpha</taxon>
        <taxon>Strongyloidea</taxon>
        <taxon>Ancylostomatidae</taxon>
        <taxon>Bunostominae</taxon>
        <taxon>Necator</taxon>
    </lineage>
</organism>
<gene>
    <name evidence="1" type="ORF">NECAME_17460</name>
</gene>
<dbReference type="KEGG" id="nai:NECAME_17460"/>
<evidence type="ECO:0000313" key="2">
    <source>
        <dbReference type="Proteomes" id="UP000053676"/>
    </source>
</evidence>